<organism evidence="1 2">
    <name type="scientific">Racocetra fulgida</name>
    <dbReference type="NCBI Taxonomy" id="60492"/>
    <lineage>
        <taxon>Eukaryota</taxon>
        <taxon>Fungi</taxon>
        <taxon>Fungi incertae sedis</taxon>
        <taxon>Mucoromycota</taxon>
        <taxon>Glomeromycotina</taxon>
        <taxon>Glomeromycetes</taxon>
        <taxon>Diversisporales</taxon>
        <taxon>Gigasporaceae</taxon>
        <taxon>Racocetra</taxon>
    </lineage>
</organism>
<protein>
    <submittedName>
        <fullName evidence="1">15371_t:CDS:1</fullName>
    </submittedName>
</protein>
<evidence type="ECO:0000313" key="2">
    <source>
        <dbReference type="Proteomes" id="UP000789396"/>
    </source>
</evidence>
<gene>
    <name evidence="1" type="ORF">RFULGI_LOCUS1831</name>
</gene>
<dbReference type="Proteomes" id="UP000789396">
    <property type="component" value="Unassembled WGS sequence"/>
</dbReference>
<proteinExistence type="predicted"/>
<accession>A0A9N8WK74</accession>
<evidence type="ECO:0000313" key="1">
    <source>
        <dbReference type="EMBL" id="CAG8487589.1"/>
    </source>
</evidence>
<keyword evidence="2" id="KW-1185">Reference proteome</keyword>
<dbReference type="EMBL" id="CAJVPZ010001244">
    <property type="protein sequence ID" value="CAG8487589.1"/>
    <property type="molecule type" value="Genomic_DNA"/>
</dbReference>
<dbReference type="AlphaFoldDB" id="A0A9N8WK74"/>
<reference evidence="1" key="1">
    <citation type="submission" date="2021-06" db="EMBL/GenBank/DDBJ databases">
        <authorList>
            <person name="Kallberg Y."/>
            <person name="Tangrot J."/>
            <person name="Rosling A."/>
        </authorList>
    </citation>
    <scope>NUCLEOTIDE SEQUENCE</scope>
    <source>
        <strain evidence="1">IN212</strain>
    </source>
</reference>
<comment type="caution">
    <text evidence="1">The sequence shown here is derived from an EMBL/GenBank/DDBJ whole genome shotgun (WGS) entry which is preliminary data.</text>
</comment>
<name>A0A9N8WK74_9GLOM</name>
<dbReference type="OrthoDB" id="2448356at2759"/>
<sequence length="83" mass="9691">MVDFVLRLRDLENKTLELFVCEIAGGPYNLKSDKILLDKNKVFRELRDMLAEIVGYFITNYQNRLTEDIVNQLHELKVYAAIG</sequence>